<dbReference type="AlphaFoldDB" id="A0A3D8VJ29"/>
<feature type="transmembrane region" description="Helical" evidence="1">
    <location>
        <begin position="408"/>
        <end position="425"/>
    </location>
</feature>
<evidence type="ECO:0000259" key="2">
    <source>
        <dbReference type="Pfam" id="PF24672"/>
    </source>
</evidence>
<feature type="transmembrane region" description="Helical" evidence="1">
    <location>
        <begin position="361"/>
        <end position="378"/>
    </location>
</feature>
<dbReference type="Pfam" id="PF24677">
    <property type="entry name" value="DUF7657"/>
    <property type="match status" value="1"/>
</dbReference>
<feature type="transmembrane region" description="Helical" evidence="1">
    <location>
        <begin position="221"/>
        <end position="241"/>
    </location>
</feature>
<name>A0A3D8VJ29_9GAMM</name>
<feature type="domain" description="DUF7654" evidence="2">
    <location>
        <begin position="716"/>
        <end position="859"/>
    </location>
</feature>
<feature type="transmembrane region" description="Helical" evidence="1">
    <location>
        <begin position="460"/>
        <end position="483"/>
    </location>
</feature>
<dbReference type="InterPro" id="IPR056074">
    <property type="entry name" value="DUF7657"/>
</dbReference>
<dbReference type="RefSeq" id="WP_115841343.1">
    <property type="nucleotide sequence ID" value="NZ_CP183976.1"/>
</dbReference>
<reference evidence="4 5" key="1">
    <citation type="submission" date="2018-08" db="EMBL/GenBank/DDBJ databases">
        <title>Lysobacter soli KCTC 22011, whole genome shotgun sequence.</title>
        <authorList>
            <person name="Zhang X."/>
            <person name="Feng G."/>
            <person name="Zhu H."/>
        </authorList>
    </citation>
    <scope>NUCLEOTIDE SEQUENCE [LARGE SCALE GENOMIC DNA]</scope>
    <source>
        <strain evidence="4 5">KCTC 22011</strain>
    </source>
</reference>
<feature type="transmembrane region" description="Helical" evidence="1">
    <location>
        <begin position="692"/>
        <end position="717"/>
    </location>
</feature>
<feature type="transmembrane region" description="Helical" evidence="1">
    <location>
        <begin position="641"/>
        <end position="657"/>
    </location>
</feature>
<feature type="transmembrane region" description="Helical" evidence="1">
    <location>
        <begin position="564"/>
        <end position="584"/>
    </location>
</feature>
<evidence type="ECO:0000259" key="3">
    <source>
        <dbReference type="Pfam" id="PF24677"/>
    </source>
</evidence>
<dbReference type="Proteomes" id="UP000256829">
    <property type="component" value="Unassembled WGS sequence"/>
</dbReference>
<evidence type="ECO:0000313" key="4">
    <source>
        <dbReference type="EMBL" id="RDY68828.1"/>
    </source>
</evidence>
<proteinExistence type="predicted"/>
<keyword evidence="1" id="KW-1133">Transmembrane helix</keyword>
<comment type="caution">
    <text evidence="4">The sequence shown here is derived from an EMBL/GenBank/DDBJ whole genome shotgun (WGS) entry which is preliminary data.</text>
</comment>
<feature type="domain" description="DUF7657" evidence="3">
    <location>
        <begin position="225"/>
        <end position="620"/>
    </location>
</feature>
<feature type="transmembrane region" description="Helical" evidence="1">
    <location>
        <begin position="663"/>
        <end position="680"/>
    </location>
</feature>
<dbReference type="Pfam" id="PF24672">
    <property type="entry name" value="DUF7654"/>
    <property type="match status" value="1"/>
</dbReference>
<feature type="transmembrane region" description="Helical" evidence="1">
    <location>
        <begin position="384"/>
        <end position="401"/>
    </location>
</feature>
<keyword evidence="1" id="KW-0812">Transmembrane</keyword>
<organism evidence="4 5">
    <name type="scientific">Lysobacter soli</name>
    <dbReference type="NCBI Taxonomy" id="453783"/>
    <lineage>
        <taxon>Bacteria</taxon>
        <taxon>Pseudomonadati</taxon>
        <taxon>Pseudomonadota</taxon>
        <taxon>Gammaproteobacteria</taxon>
        <taxon>Lysobacterales</taxon>
        <taxon>Lysobacteraceae</taxon>
        <taxon>Lysobacter</taxon>
    </lineage>
</organism>
<keyword evidence="1" id="KW-0472">Membrane</keyword>
<protein>
    <submittedName>
        <fullName evidence="4">Uncharacterized protein</fullName>
    </submittedName>
</protein>
<evidence type="ECO:0000313" key="5">
    <source>
        <dbReference type="Proteomes" id="UP000256829"/>
    </source>
</evidence>
<feature type="transmembrane region" description="Helical" evidence="1">
    <location>
        <begin position="604"/>
        <end position="621"/>
    </location>
</feature>
<feature type="transmembrane region" description="Helical" evidence="1">
    <location>
        <begin position="335"/>
        <end position="354"/>
    </location>
</feature>
<evidence type="ECO:0000256" key="1">
    <source>
        <dbReference type="SAM" id="Phobius"/>
    </source>
</evidence>
<dbReference type="EMBL" id="QTJR01000002">
    <property type="protein sequence ID" value="RDY68828.1"/>
    <property type="molecule type" value="Genomic_DNA"/>
</dbReference>
<gene>
    <name evidence="4" type="ORF">DX912_04875</name>
</gene>
<accession>A0A3D8VJ29</accession>
<dbReference type="InterPro" id="IPR056071">
    <property type="entry name" value="DUF7654"/>
</dbReference>
<feature type="transmembrane region" description="Helical" evidence="1">
    <location>
        <begin position="431"/>
        <end position="448"/>
    </location>
</feature>
<feature type="transmembrane region" description="Helical" evidence="1">
    <location>
        <begin position="165"/>
        <end position="185"/>
    </location>
</feature>
<feature type="transmembrane region" description="Helical" evidence="1">
    <location>
        <begin position="531"/>
        <end position="552"/>
    </location>
</feature>
<keyword evidence="5" id="KW-1185">Reference proteome</keyword>
<sequence>MKRFPILAAVAAFIVVFVGFAATGRDTRYEVSLRMRTTAGSLGQLFYAGEGKGYSPDRSVAFAATSDGTWHEYRIRLGVHEPVARLRVDPGIEAGEVAIGPVAIRTPGADPAPLAGRTLSAAVKGTNDVTSPRVEGEAIVFAASAGDPFIDLALPKGGSPWPARLGLAAAAAAVTFVLCLLFASLQRLPAYVTGMRIARHAAGRLAERLSEPSVVTVKAEAAAVLVALAVASVVYIALALHQSSVGVWETMYPAKPVHQLVDLGEPRRVRSDEWNTQTPWILNQVQRGARLTNSNIGGERAPLLASVPVLGSVATFQPKFLGFVLFDLEHGYSWWWAYKTFGLVAAFFWLLLILTRGNTAMSFLGAVWVYASSFSQWWLSSNLAEILIAFALGVIGANYLLYARRRRWLFTGALLAVYSIISLLLHLYPPFILPMAYLGVFLLAASLVEPGATDKIRDAWGIRVMTGMVVVATSALLLASYVVQAEDTIATMMATIYPGHRVAVPGSVTLERALYAWFEAFRFGELRFPAAAINASEASSFVLAFPIGIAALRFRGLLRREGAYPAALALYALLVLFWMCCSMPEPLAKLYQSAGWSWSPPERSLVGLGIGSILLAIIVAAHAEAASPQAGILRPLEDRRWIPLLAVIVVGMFGWGLRKSDEAFITPGTVAAGMLLAFLLSRGISQGKRASLALGVALLAIPGATVNPLTSGLSAILDKPILSAARAASDGPADRWAVVGDFVFAQGLKARGLDVVNGSQMVPDARLHTILDPARRHADVWNRYAHVLFESAPGSASPEYSLGQADLYVVKLDICGPQMRAMRVNRIAYTRAVPDQDLRCLEPIAGDDSSGVRLFKLVPPKA</sequence>